<keyword evidence="12" id="KW-1185">Reference proteome</keyword>
<dbReference type="Pfam" id="PF12161">
    <property type="entry name" value="HsdM_N"/>
    <property type="match status" value="1"/>
</dbReference>
<comment type="caution">
    <text evidence="11">The sequence shown here is derived from an EMBL/GenBank/DDBJ whole genome shotgun (WGS) entry which is preliminary data.</text>
</comment>
<dbReference type="EC" id="2.1.1.72" evidence="2"/>
<accession>A0A0R2KIZ8</accession>
<dbReference type="PANTHER" id="PTHR42933:SF1">
    <property type="entry name" value="SITE-SPECIFIC DNA-METHYLTRANSFERASE (ADENINE-SPECIFIC)"/>
    <property type="match status" value="1"/>
</dbReference>
<dbReference type="GO" id="GO:0003677">
    <property type="term" value="F:DNA binding"/>
    <property type="evidence" value="ECO:0007669"/>
    <property type="project" value="InterPro"/>
</dbReference>
<dbReference type="InterPro" id="IPR003356">
    <property type="entry name" value="DNA_methylase_A-5"/>
</dbReference>
<dbReference type="Gene3D" id="1.20.1260.30">
    <property type="match status" value="1"/>
</dbReference>
<evidence type="ECO:0000256" key="7">
    <source>
        <dbReference type="ARBA" id="ARBA00047942"/>
    </source>
</evidence>
<proteinExistence type="inferred from homology"/>
<dbReference type="InterPro" id="IPR004546">
    <property type="entry name" value="Restrct_endonuc_T1M"/>
</dbReference>
<keyword evidence="6" id="KW-0680">Restriction system</keyword>
<evidence type="ECO:0000256" key="1">
    <source>
        <dbReference type="ARBA" id="ARBA00006594"/>
    </source>
</evidence>
<sequence>MVEKNSQVVTLESTLWDAASVLRGKMTAEEYKNYLLGLIFYRFLSEQALEAAGVFAMVDSDMTDAYVRMFHSLNIVQGRAEQDQFRDQLRENLGFVIKPENLFGAFAKSAQEREFKCEDLLEAFKDLEESTKELPSYPAFVGLFSDLDFNNPKLGLTKAQRDRTIGQLIIALNKVNIEGHHGEFLADAYEYLIAQLASESGKKAEEFYTPRSVAEIMAHIINYDCEPVITLYDPVLGSGSLLLTVGEHTKEPEIVHYYGQDVNPAMYNVARMNLMMHGVGYDRMDVRNGDSLDKDWPIAPVSKFDAVVMNLPIQAQWDNDFSRLRDERYQEYGVLAPADRPEYAFLQHGLHHLSETGTMAIVLPHSALFAGDNEGEIRQKLLENNQIDAVIGLPENIFHGTEQPAVLMILKKNKTTDDIIFIDASQEFEYGLTENKLTDDEIEKIATTYKNRVTHPGYAELVTFADVKENGYILSIPRYVSQIQPEPEIDLLQIKERLEQIDSELVQAQQDFKALEAELIDTTKSGDLHD</sequence>
<evidence type="ECO:0000256" key="8">
    <source>
        <dbReference type="SAM" id="Coils"/>
    </source>
</evidence>
<dbReference type="PANTHER" id="PTHR42933">
    <property type="entry name" value="SLR6095 PROTEIN"/>
    <property type="match status" value="1"/>
</dbReference>
<evidence type="ECO:0000256" key="3">
    <source>
        <dbReference type="ARBA" id="ARBA00022603"/>
    </source>
</evidence>
<dbReference type="EMBL" id="JQBZ01000016">
    <property type="protein sequence ID" value="KRN89347.1"/>
    <property type="molecule type" value="Genomic_DNA"/>
</dbReference>
<gene>
    <name evidence="11" type="ORF">IV53_GL000064</name>
</gene>
<name>A0A0R2KIZ8_9LACO</name>
<comment type="catalytic activity">
    <reaction evidence="7">
        <text>a 2'-deoxyadenosine in DNA + S-adenosyl-L-methionine = an N(6)-methyl-2'-deoxyadenosine in DNA + S-adenosyl-L-homocysteine + H(+)</text>
        <dbReference type="Rhea" id="RHEA:15197"/>
        <dbReference type="Rhea" id="RHEA-COMP:12418"/>
        <dbReference type="Rhea" id="RHEA-COMP:12419"/>
        <dbReference type="ChEBI" id="CHEBI:15378"/>
        <dbReference type="ChEBI" id="CHEBI:57856"/>
        <dbReference type="ChEBI" id="CHEBI:59789"/>
        <dbReference type="ChEBI" id="CHEBI:90615"/>
        <dbReference type="ChEBI" id="CHEBI:90616"/>
        <dbReference type="EC" id="2.1.1.72"/>
    </reaction>
</comment>
<dbReference type="InterPro" id="IPR038333">
    <property type="entry name" value="T1MK-like_N_sf"/>
</dbReference>
<dbReference type="InterPro" id="IPR022749">
    <property type="entry name" value="D12N6_MeTrfase_N"/>
</dbReference>
<dbReference type="RefSeq" id="WP_027106448.1">
    <property type="nucleotide sequence ID" value="NZ_AUHP01000012.1"/>
</dbReference>
<feature type="domain" description="DNA methylase adenine-specific" evidence="9">
    <location>
        <begin position="183"/>
        <end position="484"/>
    </location>
</feature>
<dbReference type="PRINTS" id="PR00507">
    <property type="entry name" value="N12N6MTFRASE"/>
</dbReference>
<organism evidence="11 12">
    <name type="scientific">Ligilactobacillus ceti DSM 22408</name>
    <dbReference type="NCBI Taxonomy" id="1122146"/>
    <lineage>
        <taxon>Bacteria</taxon>
        <taxon>Bacillati</taxon>
        <taxon>Bacillota</taxon>
        <taxon>Bacilli</taxon>
        <taxon>Lactobacillales</taxon>
        <taxon>Lactobacillaceae</taxon>
        <taxon>Ligilactobacillus</taxon>
    </lineage>
</organism>
<evidence type="ECO:0000256" key="2">
    <source>
        <dbReference type="ARBA" id="ARBA00011900"/>
    </source>
</evidence>
<dbReference type="GO" id="GO:0008170">
    <property type="term" value="F:N-methyltransferase activity"/>
    <property type="evidence" value="ECO:0007669"/>
    <property type="project" value="InterPro"/>
</dbReference>
<dbReference type="GO" id="GO:0032259">
    <property type="term" value="P:methylation"/>
    <property type="evidence" value="ECO:0007669"/>
    <property type="project" value="UniProtKB-KW"/>
</dbReference>
<dbReference type="STRING" id="1122146.IV53_GL000064"/>
<dbReference type="GO" id="GO:0009007">
    <property type="term" value="F:site-specific DNA-methyltransferase (adenine-specific) activity"/>
    <property type="evidence" value="ECO:0007669"/>
    <property type="project" value="UniProtKB-EC"/>
</dbReference>
<evidence type="ECO:0000313" key="12">
    <source>
        <dbReference type="Proteomes" id="UP000051500"/>
    </source>
</evidence>
<evidence type="ECO:0000256" key="6">
    <source>
        <dbReference type="ARBA" id="ARBA00022747"/>
    </source>
</evidence>
<keyword evidence="4" id="KW-0808">Transferase</keyword>
<evidence type="ECO:0000259" key="9">
    <source>
        <dbReference type="Pfam" id="PF02384"/>
    </source>
</evidence>
<dbReference type="eggNOG" id="COG0286">
    <property type="taxonomic scope" value="Bacteria"/>
</dbReference>
<keyword evidence="5" id="KW-0949">S-adenosyl-L-methionine</keyword>
<feature type="domain" description="N6 adenine-specific DNA methyltransferase N-terminal" evidence="10">
    <location>
        <begin position="11"/>
        <end position="169"/>
    </location>
</feature>
<protein>
    <recommendedName>
        <fullName evidence="2">site-specific DNA-methyltransferase (adenine-specific)</fullName>
        <ecNumber evidence="2">2.1.1.72</ecNumber>
    </recommendedName>
</protein>
<dbReference type="Gene3D" id="3.40.50.150">
    <property type="entry name" value="Vaccinia Virus protein VP39"/>
    <property type="match status" value="1"/>
</dbReference>
<dbReference type="Proteomes" id="UP000051500">
    <property type="component" value="Unassembled WGS sequence"/>
</dbReference>
<dbReference type="PATRIC" id="fig|1122146.4.peg.66"/>
<dbReference type="Pfam" id="PF02384">
    <property type="entry name" value="N6_Mtase"/>
    <property type="match status" value="1"/>
</dbReference>
<dbReference type="NCBIfam" id="TIGR00497">
    <property type="entry name" value="hsdM"/>
    <property type="match status" value="1"/>
</dbReference>
<evidence type="ECO:0000313" key="11">
    <source>
        <dbReference type="EMBL" id="KRN89347.1"/>
    </source>
</evidence>
<dbReference type="OrthoDB" id="9814572at2"/>
<evidence type="ECO:0000256" key="5">
    <source>
        <dbReference type="ARBA" id="ARBA00022691"/>
    </source>
</evidence>
<dbReference type="AlphaFoldDB" id="A0A0R2KIZ8"/>
<dbReference type="InterPro" id="IPR029063">
    <property type="entry name" value="SAM-dependent_MTases_sf"/>
</dbReference>
<reference evidence="11 12" key="1">
    <citation type="journal article" date="2015" name="Genome Announc.">
        <title>Expanding the biotechnology potential of lactobacilli through comparative genomics of 213 strains and associated genera.</title>
        <authorList>
            <person name="Sun Z."/>
            <person name="Harris H.M."/>
            <person name="McCann A."/>
            <person name="Guo C."/>
            <person name="Argimon S."/>
            <person name="Zhang W."/>
            <person name="Yang X."/>
            <person name="Jeffery I.B."/>
            <person name="Cooney J.C."/>
            <person name="Kagawa T.F."/>
            <person name="Liu W."/>
            <person name="Song Y."/>
            <person name="Salvetti E."/>
            <person name="Wrobel A."/>
            <person name="Rasinkangas P."/>
            <person name="Parkhill J."/>
            <person name="Rea M.C."/>
            <person name="O'Sullivan O."/>
            <person name="Ritari J."/>
            <person name="Douillard F.P."/>
            <person name="Paul Ross R."/>
            <person name="Yang R."/>
            <person name="Briner A.E."/>
            <person name="Felis G.E."/>
            <person name="de Vos W.M."/>
            <person name="Barrangou R."/>
            <person name="Klaenhammer T.R."/>
            <person name="Caufield P.W."/>
            <person name="Cui Y."/>
            <person name="Zhang H."/>
            <person name="O'Toole P.W."/>
        </authorList>
    </citation>
    <scope>NUCLEOTIDE SEQUENCE [LARGE SCALE GENOMIC DNA]</scope>
    <source>
        <strain evidence="11 12">DSM 22408</strain>
    </source>
</reference>
<comment type="similarity">
    <text evidence="1">Belongs to the N(4)/N(6)-methyltransferase family.</text>
</comment>
<dbReference type="InterPro" id="IPR051537">
    <property type="entry name" value="DNA_Adenine_Mtase"/>
</dbReference>
<dbReference type="SUPFAM" id="SSF53335">
    <property type="entry name" value="S-adenosyl-L-methionine-dependent methyltransferases"/>
    <property type="match status" value="1"/>
</dbReference>
<feature type="coiled-coil region" evidence="8">
    <location>
        <begin position="491"/>
        <end position="525"/>
    </location>
</feature>
<keyword evidence="3" id="KW-0489">Methyltransferase</keyword>
<evidence type="ECO:0000259" key="10">
    <source>
        <dbReference type="Pfam" id="PF12161"/>
    </source>
</evidence>
<evidence type="ECO:0000256" key="4">
    <source>
        <dbReference type="ARBA" id="ARBA00022679"/>
    </source>
</evidence>
<keyword evidence="8" id="KW-0175">Coiled coil</keyword>
<dbReference type="GO" id="GO:0009307">
    <property type="term" value="P:DNA restriction-modification system"/>
    <property type="evidence" value="ECO:0007669"/>
    <property type="project" value="UniProtKB-KW"/>
</dbReference>